<feature type="compositionally biased region" description="Gly residues" evidence="1">
    <location>
        <begin position="39"/>
        <end position="48"/>
    </location>
</feature>
<evidence type="ECO:0000313" key="4">
    <source>
        <dbReference type="EMBL" id="CAJ2512074.1"/>
    </source>
</evidence>
<evidence type="ECO:0000256" key="1">
    <source>
        <dbReference type="SAM" id="MobiDB-lite"/>
    </source>
</evidence>
<name>A0AAI8VWP2_9PEZI</name>
<organism evidence="4 5">
    <name type="scientific">Anthostomella pinea</name>
    <dbReference type="NCBI Taxonomy" id="933095"/>
    <lineage>
        <taxon>Eukaryota</taxon>
        <taxon>Fungi</taxon>
        <taxon>Dikarya</taxon>
        <taxon>Ascomycota</taxon>
        <taxon>Pezizomycotina</taxon>
        <taxon>Sordariomycetes</taxon>
        <taxon>Xylariomycetidae</taxon>
        <taxon>Xylariales</taxon>
        <taxon>Xylariaceae</taxon>
        <taxon>Anthostomella</taxon>
    </lineage>
</organism>
<comment type="caution">
    <text evidence="4">The sequence shown here is derived from an EMBL/GenBank/DDBJ whole genome shotgun (WGS) entry which is preliminary data.</text>
</comment>
<dbReference type="GO" id="GO:0016020">
    <property type="term" value="C:membrane"/>
    <property type="evidence" value="ECO:0007669"/>
    <property type="project" value="TreeGrafter"/>
</dbReference>
<feature type="transmembrane region" description="Helical" evidence="2">
    <location>
        <begin position="486"/>
        <end position="507"/>
    </location>
</feature>
<feature type="compositionally biased region" description="Basic and acidic residues" evidence="1">
    <location>
        <begin position="56"/>
        <end position="73"/>
    </location>
</feature>
<feature type="transmembrane region" description="Helical" evidence="2">
    <location>
        <begin position="96"/>
        <end position="120"/>
    </location>
</feature>
<evidence type="ECO:0000313" key="5">
    <source>
        <dbReference type="Proteomes" id="UP001295740"/>
    </source>
</evidence>
<keyword evidence="2" id="KW-0812">Transmembrane</keyword>
<dbReference type="PANTHER" id="PTHR34814:SF1">
    <property type="entry name" value="NITROSOGUANIDINE RESISTANCE PROTEIN SNG1"/>
    <property type="match status" value="1"/>
</dbReference>
<feature type="domain" description="DUF3533" evidence="3">
    <location>
        <begin position="103"/>
        <end position="498"/>
    </location>
</feature>
<dbReference type="AlphaFoldDB" id="A0AAI8VWP2"/>
<sequence>MSSRNNVPDASNLIIAAQNDSSEDSATGIMRRSRSRSSNGGGGGGGGHDANLINPHDYDQSHERSGGDPEAHFAQKPHQSVGFWHTKMSKVRKHVLVMWARTIVILMCFVMAVLSLYWAVLFSVDQNMRHLGVHVVDFDGRVAPYDGVTPLVGPAVTQLTEKMYSSPAPSLGYKTVDPAQYDYDPTNVRQGVYDFDSWAAIIINPNATALLQQAVLTGNASYDPTGAIQIIVQTARQESTYYNYILPQLQMLQTQFAAQFGATWSRMLMSNSSYSTQMMARAPAAVNPGVSPLQIDLRPFMPATATPAVTIGLIYLIIVAFFSFSFFLPIHTKYITPQGHPPLHFWQFIVWRWVATIVSYLFISLTYSLVSLAFQIPFWPPPASPTQVALSATAYGRGSFPVYWMLNFVGMAALGIACENVAMVIGQPWTALWLIFWVITNVSTSFYTIELSPIFFRWGYAWPLHHIVQASRQIIFDLHSQIGLNFGVLFAWVAVNTVLFPFCCYFMRWNTEREKRAAEKDKDRYVVHTEDGDKEFEKKEGDKPPKQKRGFMRGM</sequence>
<feature type="compositionally biased region" description="Basic and acidic residues" evidence="1">
    <location>
        <begin position="530"/>
        <end position="545"/>
    </location>
</feature>
<dbReference type="EMBL" id="CAUWAG010000018">
    <property type="protein sequence ID" value="CAJ2512074.1"/>
    <property type="molecule type" value="Genomic_DNA"/>
</dbReference>
<keyword evidence="5" id="KW-1185">Reference proteome</keyword>
<dbReference type="InterPro" id="IPR053001">
    <property type="entry name" value="MNNG_permease-like"/>
</dbReference>
<reference evidence="4" key="1">
    <citation type="submission" date="2023-10" db="EMBL/GenBank/DDBJ databases">
        <authorList>
            <person name="Hackl T."/>
        </authorList>
    </citation>
    <scope>NUCLEOTIDE SEQUENCE</scope>
</reference>
<dbReference type="Pfam" id="PF12051">
    <property type="entry name" value="DUF3533"/>
    <property type="match status" value="1"/>
</dbReference>
<feature type="transmembrane region" description="Helical" evidence="2">
    <location>
        <begin position="308"/>
        <end position="328"/>
    </location>
</feature>
<feature type="transmembrane region" description="Helical" evidence="2">
    <location>
        <begin position="429"/>
        <end position="449"/>
    </location>
</feature>
<accession>A0AAI8VWP2</accession>
<feature type="transmembrane region" description="Helical" evidence="2">
    <location>
        <begin position="402"/>
        <end position="422"/>
    </location>
</feature>
<dbReference type="PANTHER" id="PTHR34814">
    <property type="entry name" value="NITROSOGUANIDINE RESISTANCE PROTEIN SNG1"/>
    <property type="match status" value="1"/>
</dbReference>
<gene>
    <name evidence="4" type="ORF">KHLLAP_LOCUS12542</name>
</gene>
<dbReference type="InterPro" id="IPR022703">
    <property type="entry name" value="DUF3533"/>
</dbReference>
<proteinExistence type="predicted"/>
<evidence type="ECO:0000256" key="2">
    <source>
        <dbReference type="SAM" id="Phobius"/>
    </source>
</evidence>
<feature type="region of interest" description="Disordered" evidence="1">
    <location>
        <begin position="1"/>
        <end position="75"/>
    </location>
</feature>
<feature type="region of interest" description="Disordered" evidence="1">
    <location>
        <begin position="530"/>
        <end position="555"/>
    </location>
</feature>
<dbReference type="Proteomes" id="UP001295740">
    <property type="component" value="Unassembled WGS sequence"/>
</dbReference>
<keyword evidence="2" id="KW-0472">Membrane</keyword>
<evidence type="ECO:0000259" key="3">
    <source>
        <dbReference type="Pfam" id="PF12051"/>
    </source>
</evidence>
<feature type="transmembrane region" description="Helical" evidence="2">
    <location>
        <begin position="349"/>
        <end position="374"/>
    </location>
</feature>
<keyword evidence="2" id="KW-1133">Transmembrane helix</keyword>
<protein>
    <submittedName>
        <fullName evidence="4">Uu.00g076990.m01.CDS01</fullName>
    </submittedName>
</protein>
<feature type="compositionally biased region" description="Basic residues" evidence="1">
    <location>
        <begin position="546"/>
        <end position="555"/>
    </location>
</feature>